<dbReference type="GO" id="GO:0005524">
    <property type="term" value="F:ATP binding"/>
    <property type="evidence" value="ECO:0007669"/>
    <property type="project" value="UniProtKB-KW"/>
</dbReference>
<keyword evidence="2" id="KW-1003">Cell membrane</keyword>
<feature type="domain" description="ABC transporter" evidence="12">
    <location>
        <begin position="4"/>
        <end position="233"/>
    </location>
</feature>
<dbReference type="EMBL" id="RFFH01000001">
    <property type="protein sequence ID" value="RMI34918.1"/>
    <property type="molecule type" value="Genomic_DNA"/>
</dbReference>
<dbReference type="GO" id="GO:0015408">
    <property type="term" value="F:ABC-type ferric iron transporter activity"/>
    <property type="evidence" value="ECO:0007669"/>
    <property type="project" value="InterPro"/>
</dbReference>
<dbReference type="EC" id="7.6.2.9" evidence="11"/>
<dbReference type="RefSeq" id="WP_122185889.1">
    <property type="nucleotide sequence ID" value="NZ_RFFH01000001.1"/>
</dbReference>
<dbReference type="GO" id="GO:0016887">
    <property type="term" value="F:ATP hydrolysis activity"/>
    <property type="evidence" value="ECO:0007669"/>
    <property type="project" value="InterPro"/>
</dbReference>
<evidence type="ECO:0000313" key="13">
    <source>
        <dbReference type="EMBL" id="RMI34918.1"/>
    </source>
</evidence>
<organism evidence="13 14">
    <name type="scientific">Nocardia stercoris</name>
    <dbReference type="NCBI Taxonomy" id="2483361"/>
    <lineage>
        <taxon>Bacteria</taxon>
        <taxon>Bacillati</taxon>
        <taxon>Actinomycetota</taxon>
        <taxon>Actinomycetes</taxon>
        <taxon>Mycobacteriales</taxon>
        <taxon>Nocardiaceae</taxon>
        <taxon>Nocardia</taxon>
    </lineage>
</organism>
<sequence length="339" mass="35561">MTSVSITNLTAGHGHTPVLHDVDLAVEDGSLACVLGPSGCGKSTLMRVIAGFHPATGGTVAVGGRVLDDDRTHVRAEQRRIGFVPQQGALFPHLSAAANIGFGVPRAQRRERVAEMLELVGLSGLGSRHPHELSGGQQQRVALARALAPAPELLLLDEPFSALDAALRTDLRTEVADLLRRAKATAILVTHDVEEALAVADRIAVLRAGRIVQTGTPQELFRFPVDGEVARTLGEANLIPVDATTRAALALTGTVPDAAVVVVRPHQLRLDTGAGVTALPYRVRHSQFRGHDYRVELTPEPGSGLPPTLIAYTCADAVPPATGAAVHVTVCGPTHLVSA</sequence>
<dbReference type="AlphaFoldDB" id="A0A3M2LJG7"/>
<dbReference type="PROSITE" id="PS00211">
    <property type="entry name" value="ABC_TRANSPORTER_1"/>
    <property type="match status" value="1"/>
</dbReference>
<evidence type="ECO:0000256" key="4">
    <source>
        <dbReference type="ARBA" id="ARBA00022519"/>
    </source>
</evidence>
<evidence type="ECO:0000313" key="14">
    <source>
        <dbReference type="Proteomes" id="UP000279275"/>
    </source>
</evidence>
<dbReference type="SUPFAM" id="SSF52540">
    <property type="entry name" value="P-loop containing nucleoside triphosphate hydrolases"/>
    <property type="match status" value="1"/>
</dbReference>
<dbReference type="SMART" id="SM00382">
    <property type="entry name" value="AAA"/>
    <property type="match status" value="1"/>
</dbReference>
<dbReference type="FunFam" id="3.40.50.300:FF:000425">
    <property type="entry name" value="Probable ABC transporter, ATP-binding subunit"/>
    <property type="match status" value="1"/>
</dbReference>
<keyword evidence="4" id="KW-0997">Cell inner membrane</keyword>
<dbReference type="OrthoDB" id="9802264at2"/>
<evidence type="ECO:0000256" key="6">
    <source>
        <dbReference type="ARBA" id="ARBA00022840"/>
    </source>
</evidence>
<evidence type="ECO:0000256" key="1">
    <source>
        <dbReference type="ARBA" id="ARBA00022448"/>
    </source>
</evidence>
<keyword evidence="6 13" id="KW-0067">ATP-binding</keyword>
<evidence type="ECO:0000256" key="10">
    <source>
        <dbReference type="ARBA" id="ARBA00023136"/>
    </source>
</evidence>
<evidence type="ECO:0000256" key="8">
    <source>
        <dbReference type="ARBA" id="ARBA00023004"/>
    </source>
</evidence>
<keyword evidence="3" id="KW-0410">Iron transport</keyword>
<dbReference type="InterPro" id="IPR017871">
    <property type="entry name" value="ABC_transporter-like_CS"/>
</dbReference>
<dbReference type="InterPro" id="IPR003593">
    <property type="entry name" value="AAA+_ATPase"/>
</dbReference>
<evidence type="ECO:0000256" key="9">
    <source>
        <dbReference type="ARBA" id="ARBA00023065"/>
    </source>
</evidence>
<dbReference type="Pfam" id="PF00005">
    <property type="entry name" value="ABC_tran"/>
    <property type="match status" value="1"/>
</dbReference>
<dbReference type="PROSITE" id="PS50893">
    <property type="entry name" value="ABC_TRANSPORTER_2"/>
    <property type="match status" value="1"/>
</dbReference>
<dbReference type="CDD" id="cd03259">
    <property type="entry name" value="ABC_Carb_Solutes_like"/>
    <property type="match status" value="1"/>
</dbReference>
<dbReference type="Pfam" id="PF08402">
    <property type="entry name" value="TOBE_2"/>
    <property type="match status" value="1"/>
</dbReference>
<dbReference type="PANTHER" id="PTHR42781">
    <property type="entry name" value="SPERMIDINE/PUTRESCINE IMPORT ATP-BINDING PROTEIN POTA"/>
    <property type="match status" value="1"/>
</dbReference>
<proteinExistence type="predicted"/>
<dbReference type="PANTHER" id="PTHR42781:SF5">
    <property type="entry name" value="PUTRESCINE TRANSPORT ATP-BINDING PROTEIN POTG"/>
    <property type="match status" value="1"/>
</dbReference>
<keyword evidence="9" id="KW-0406">Ion transport</keyword>
<reference evidence="13 14" key="1">
    <citation type="submission" date="2018-10" db="EMBL/GenBank/DDBJ databases">
        <title>Isolation from cow dung.</title>
        <authorList>
            <person name="Ling L."/>
        </authorList>
    </citation>
    <scope>NUCLEOTIDE SEQUENCE [LARGE SCALE GENOMIC DNA]</scope>
    <source>
        <strain evidence="13 14">NEAU-LL90</strain>
    </source>
</reference>
<dbReference type="Gene3D" id="3.40.50.300">
    <property type="entry name" value="P-loop containing nucleotide triphosphate hydrolases"/>
    <property type="match status" value="1"/>
</dbReference>
<protein>
    <recommendedName>
        <fullName evidence="11">ABC-type quaternary amine transporter</fullName>
        <ecNumber evidence="11">7.6.2.9</ecNumber>
    </recommendedName>
</protein>
<dbReference type="InterPro" id="IPR013611">
    <property type="entry name" value="Transp-assoc_OB_typ2"/>
</dbReference>
<dbReference type="InterPro" id="IPR050093">
    <property type="entry name" value="ABC_SmlMolc_Importer"/>
</dbReference>
<dbReference type="Proteomes" id="UP000279275">
    <property type="component" value="Unassembled WGS sequence"/>
</dbReference>
<comment type="caution">
    <text evidence="13">The sequence shown here is derived from an EMBL/GenBank/DDBJ whole genome shotgun (WGS) entry which is preliminary data.</text>
</comment>
<dbReference type="GO" id="GO:0015418">
    <property type="term" value="F:ABC-type quaternary ammonium compound transporting activity"/>
    <property type="evidence" value="ECO:0007669"/>
    <property type="project" value="UniProtKB-EC"/>
</dbReference>
<dbReference type="GO" id="GO:0043190">
    <property type="term" value="C:ATP-binding cassette (ABC) transporter complex"/>
    <property type="evidence" value="ECO:0007669"/>
    <property type="project" value="InterPro"/>
</dbReference>
<keyword evidence="7" id="KW-1278">Translocase</keyword>
<evidence type="ECO:0000256" key="2">
    <source>
        <dbReference type="ARBA" id="ARBA00022475"/>
    </source>
</evidence>
<keyword evidence="1" id="KW-0813">Transport</keyword>
<evidence type="ECO:0000256" key="7">
    <source>
        <dbReference type="ARBA" id="ARBA00022967"/>
    </source>
</evidence>
<dbReference type="InterPro" id="IPR003439">
    <property type="entry name" value="ABC_transporter-like_ATP-bd"/>
</dbReference>
<dbReference type="InterPro" id="IPR015853">
    <property type="entry name" value="ABC_transpr_FbpC"/>
</dbReference>
<name>A0A3M2LJG7_9NOCA</name>
<evidence type="ECO:0000256" key="5">
    <source>
        <dbReference type="ARBA" id="ARBA00022741"/>
    </source>
</evidence>
<evidence type="ECO:0000256" key="3">
    <source>
        <dbReference type="ARBA" id="ARBA00022496"/>
    </source>
</evidence>
<keyword evidence="8" id="KW-0408">Iron</keyword>
<keyword evidence="5" id="KW-0547">Nucleotide-binding</keyword>
<evidence type="ECO:0000256" key="11">
    <source>
        <dbReference type="ARBA" id="ARBA00066388"/>
    </source>
</evidence>
<accession>A0A3M2LJG7</accession>
<gene>
    <name evidence="13" type="ORF">EBN03_00680</name>
</gene>
<dbReference type="InterPro" id="IPR027417">
    <property type="entry name" value="P-loop_NTPase"/>
</dbReference>
<evidence type="ECO:0000259" key="12">
    <source>
        <dbReference type="PROSITE" id="PS50893"/>
    </source>
</evidence>
<keyword evidence="14" id="KW-1185">Reference proteome</keyword>
<keyword evidence="10" id="KW-0472">Membrane</keyword>